<organism evidence="2 3">
    <name type="scientific">Stenotrophomonas tumulicola</name>
    <dbReference type="NCBI Taxonomy" id="1685415"/>
    <lineage>
        <taxon>Bacteria</taxon>
        <taxon>Pseudomonadati</taxon>
        <taxon>Pseudomonadota</taxon>
        <taxon>Gammaproteobacteria</taxon>
        <taxon>Lysobacterales</taxon>
        <taxon>Lysobacteraceae</taxon>
        <taxon>Stenotrophomonas</taxon>
    </lineage>
</organism>
<gene>
    <name evidence="2" type="ORF">H4O11_01635</name>
</gene>
<proteinExistence type="predicted"/>
<dbReference type="Proteomes" id="UP000547058">
    <property type="component" value="Unassembled WGS sequence"/>
</dbReference>
<dbReference type="RefSeq" id="WP_182337696.1">
    <property type="nucleotide sequence ID" value="NZ_JACGXS010000001.1"/>
</dbReference>
<evidence type="ECO:0000313" key="3">
    <source>
        <dbReference type="Proteomes" id="UP000547058"/>
    </source>
</evidence>
<evidence type="ECO:0000313" key="2">
    <source>
        <dbReference type="EMBL" id="MBA8680509.1"/>
    </source>
</evidence>
<feature type="coiled-coil region" evidence="1">
    <location>
        <begin position="120"/>
        <end position="147"/>
    </location>
</feature>
<evidence type="ECO:0000256" key="1">
    <source>
        <dbReference type="SAM" id="Coils"/>
    </source>
</evidence>
<sequence>MAKTVSLLLLTLVIDRDATTKLPVQAFDFERPILNELYPEESISEVKRESIEVKNFDVAEAFAGLENKYGRTAEGAEALRYAYRSRAEFAKAVETSIAGAKEDSGLVEDEEEGDQPAELEDLASKTIAEIEAELDNLTDEELHELAEIEKASKNRKGVLDAISAALGEQGSDTE</sequence>
<reference evidence="2 3" key="1">
    <citation type="submission" date="2020-08" db="EMBL/GenBank/DDBJ databases">
        <title>Stenotrophomonas tumulicola JCM 30961.</title>
        <authorList>
            <person name="Deng Y."/>
        </authorList>
    </citation>
    <scope>NUCLEOTIDE SEQUENCE [LARGE SCALE GENOMIC DNA]</scope>
    <source>
        <strain evidence="2 3">JCM 30961</strain>
    </source>
</reference>
<keyword evidence="3" id="KW-1185">Reference proteome</keyword>
<name>A0A7W3IHE4_9GAMM</name>
<comment type="caution">
    <text evidence="2">The sequence shown here is derived from an EMBL/GenBank/DDBJ whole genome shotgun (WGS) entry which is preliminary data.</text>
</comment>
<dbReference type="EMBL" id="JACGXS010000001">
    <property type="protein sequence ID" value="MBA8680509.1"/>
    <property type="molecule type" value="Genomic_DNA"/>
</dbReference>
<protein>
    <submittedName>
        <fullName evidence="2">Uncharacterized protein</fullName>
    </submittedName>
</protein>
<dbReference type="AlphaFoldDB" id="A0A7W3IHE4"/>
<accession>A0A7W3IHE4</accession>
<keyword evidence="1" id="KW-0175">Coiled coil</keyword>